<accession>A0A2H3BE90</accession>
<evidence type="ECO:0000313" key="1">
    <source>
        <dbReference type="EMBL" id="PBK69191.1"/>
    </source>
</evidence>
<protein>
    <submittedName>
        <fullName evidence="1">Uncharacterized protein</fullName>
    </submittedName>
</protein>
<sequence>MSDQCTIGICDYTEAEYIPSEVDLTLLFLTVLPIAPLSQFHYIIPSIRRVFIEPNPSESNQELKQKFDASEVPNAVREEENPELQKSFKDIKSDLLRMREQRDPLGAKWKGSSSSSLRWKRKGRRSSDVDEEEYYLVRFVPSHAIKRGFLTYGSFFGFRGKYLGTASACFPTCITSWCTQTAAAPLPTNPNVRK</sequence>
<dbReference type="Proteomes" id="UP000218334">
    <property type="component" value="Unassembled WGS sequence"/>
</dbReference>
<proteinExistence type="predicted"/>
<dbReference type="AlphaFoldDB" id="A0A2H3BE90"/>
<keyword evidence="2" id="KW-1185">Reference proteome</keyword>
<dbReference type="EMBL" id="KZ293430">
    <property type="protein sequence ID" value="PBK69191.1"/>
    <property type="molecule type" value="Genomic_DNA"/>
</dbReference>
<name>A0A2H3BE90_9AGAR</name>
<gene>
    <name evidence="1" type="ORF">ARMSODRAFT_1004456</name>
</gene>
<organism evidence="1 2">
    <name type="scientific">Armillaria solidipes</name>
    <dbReference type="NCBI Taxonomy" id="1076256"/>
    <lineage>
        <taxon>Eukaryota</taxon>
        <taxon>Fungi</taxon>
        <taxon>Dikarya</taxon>
        <taxon>Basidiomycota</taxon>
        <taxon>Agaricomycotina</taxon>
        <taxon>Agaricomycetes</taxon>
        <taxon>Agaricomycetidae</taxon>
        <taxon>Agaricales</taxon>
        <taxon>Marasmiineae</taxon>
        <taxon>Physalacriaceae</taxon>
        <taxon>Armillaria</taxon>
    </lineage>
</organism>
<reference evidence="2" key="1">
    <citation type="journal article" date="2017" name="Nat. Ecol. Evol.">
        <title>Genome expansion and lineage-specific genetic innovations in the forest pathogenic fungi Armillaria.</title>
        <authorList>
            <person name="Sipos G."/>
            <person name="Prasanna A.N."/>
            <person name="Walter M.C."/>
            <person name="O'Connor E."/>
            <person name="Balint B."/>
            <person name="Krizsan K."/>
            <person name="Kiss B."/>
            <person name="Hess J."/>
            <person name="Varga T."/>
            <person name="Slot J."/>
            <person name="Riley R."/>
            <person name="Boka B."/>
            <person name="Rigling D."/>
            <person name="Barry K."/>
            <person name="Lee J."/>
            <person name="Mihaltcheva S."/>
            <person name="LaButti K."/>
            <person name="Lipzen A."/>
            <person name="Waldron R."/>
            <person name="Moloney N.M."/>
            <person name="Sperisen C."/>
            <person name="Kredics L."/>
            <person name="Vagvoelgyi C."/>
            <person name="Patrignani A."/>
            <person name="Fitzpatrick D."/>
            <person name="Nagy I."/>
            <person name="Doyle S."/>
            <person name="Anderson J.B."/>
            <person name="Grigoriev I.V."/>
            <person name="Gueldener U."/>
            <person name="Muensterkoetter M."/>
            <person name="Nagy L.G."/>
        </authorList>
    </citation>
    <scope>NUCLEOTIDE SEQUENCE [LARGE SCALE GENOMIC DNA]</scope>
    <source>
        <strain evidence="2">28-4</strain>
    </source>
</reference>
<evidence type="ECO:0000313" key="2">
    <source>
        <dbReference type="Proteomes" id="UP000218334"/>
    </source>
</evidence>